<dbReference type="InterPro" id="IPR016097">
    <property type="entry name" value="DUF695"/>
</dbReference>
<dbReference type="STRING" id="1419482.SAMN05444266_104129"/>
<evidence type="ECO:0000259" key="1">
    <source>
        <dbReference type="Pfam" id="PF05117"/>
    </source>
</evidence>
<dbReference type="RefSeq" id="WP_073080706.1">
    <property type="nucleotide sequence ID" value="NZ_FRBL01000004.1"/>
</dbReference>
<sequence length="367" mass="42612">MGLLSKILGKDKSDNQADGYKNFWKWFQKHEQQFFKALKKKKDLEEDFFDQLTNELKQMNDGFFFLAGMMDKDTAELIITADGNIKTIPFVEELVAEAPQLPNWHFTALKPASDISTANIQMGELTFNPDNIHFYPNEHPEYPDEIDITIVYDHYEETLKDNILSGIYIFLDNFLGELRFATAVDNMTVTGREEGQPDLIPVSKLKDYLLWREKEFIEKSEVAFRNTEHDNYSVLEAELTSGNRLLAVVNTDVLSWENKASHPWVMVIEVHFKGNEQTGMPDNETYQELEEVEESIGEELKAEEGYINIGRQTAENTRTIFYACKEFRKPAKILKEAPQAFSKDLQINFAIYKDKYWRTFNRFVTAG</sequence>
<feature type="domain" description="DUF695" evidence="1">
    <location>
        <begin position="249"/>
        <end position="363"/>
    </location>
</feature>
<gene>
    <name evidence="2" type="ORF">SAMN05444266_104129</name>
</gene>
<dbReference type="AlphaFoldDB" id="A0A1M7BYI1"/>
<dbReference type="Pfam" id="PF05117">
    <property type="entry name" value="DUF695"/>
    <property type="match status" value="1"/>
</dbReference>
<keyword evidence="3" id="KW-1185">Reference proteome</keyword>
<dbReference type="OrthoDB" id="9151249at2"/>
<name>A0A1M7BYI1_9BACT</name>
<evidence type="ECO:0000313" key="3">
    <source>
        <dbReference type="Proteomes" id="UP000184420"/>
    </source>
</evidence>
<dbReference type="Proteomes" id="UP000184420">
    <property type="component" value="Unassembled WGS sequence"/>
</dbReference>
<proteinExistence type="predicted"/>
<organism evidence="2 3">
    <name type="scientific">Chitinophaga jiangningensis</name>
    <dbReference type="NCBI Taxonomy" id="1419482"/>
    <lineage>
        <taxon>Bacteria</taxon>
        <taxon>Pseudomonadati</taxon>
        <taxon>Bacteroidota</taxon>
        <taxon>Chitinophagia</taxon>
        <taxon>Chitinophagales</taxon>
        <taxon>Chitinophagaceae</taxon>
        <taxon>Chitinophaga</taxon>
    </lineage>
</organism>
<protein>
    <recommendedName>
        <fullName evidence="1">DUF695 domain-containing protein</fullName>
    </recommendedName>
</protein>
<reference evidence="2 3" key="1">
    <citation type="submission" date="2016-11" db="EMBL/GenBank/DDBJ databases">
        <authorList>
            <person name="Jaros S."/>
            <person name="Januszkiewicz K."/>
            <person name="Wedrychowicz H."/>
        </authorList>
    </citation>
    <scope>NUCLEOTIDE SEQUENCE [LARGE SCALE GENOMIC DNA]</scope>
    <source>
        <strain evidence="2 3">DSM 27406</strain>
    </source>
</reference>
<evidence type="ECO:0000313" key="2">
    <source>
        <dbReference type="EMBL" id="SHL60092.1"/>
    </source>
</evidence>
<accession>A0A1M7BYI1</accession>
<dbReference type="EMBL" id="FRBL01000004">
    <property type="protein sequence ID" value="SHL60092.1"/>
    <property type="molecule type" value="Genomic_DNA"/>
</dbReference>